<dbReference type="PANTHER" id="PTHR43537:SF5">
    <property type="entry name" value="UXU OPERON TRANSCRIPTIONAL REGULATOR"/>
    <property type="match status" value="1"/>
</dbReference>
<dbReference type="InterPro" id="IPR000524">
    <property type="entry name" value="Tscrpt_reg_HTH_GntR"/>
</dbReference>
<proteinExistence type="predicted"/>
<dbReference type="Pfam" id="PF00392">
    <property type="entry name" value="GntR"/>
    <property type="match status" value="1"/>
</dbReference>
<keyword evidence="2" id="KW-0238">DNA-binding</keyword>
<dbReference type="Pfam" id="PF07729">
    <property type="entry name" value="FCD"/>
    <property type="match status" value="1"/>
</dbReference>
<comment type="caution">
    <text evidence="5">The sequence shown here is derived from an EMBL/GenBank/DDBJ whole genome shotgun (WGS) entry which is preliminary data.</text>
</comment>
<dbReference type="Gene3D" id="1.20.120.530">
    <property type="entry name" value="GntR ligand-binding domain-like"/>
    <property type="match status" value="1"/>
</dbReference>
<dbReference type="SMART" id="SM00345">
    <property type="entry name" value="HTH_GNTR"/>
    <property type="match status" value="1"/>
</dbReference>
<dbReference type="AlphaFoldDB" id="A0A8J3CLV7"/>
<dbReference type="InterPro" id="IPR036390">
    <property type="entry name" value="WH_DNA-bd_sf"/>
</dbReference>
<evidence type="ECO:0000256" key="2">
    <source>
        <dbReference type="ARBA" id="ARBA00023125"/>
    </source>
</evidence>
<organism evidence="5 6">
    <name type="scientific">Algimonas arctica</name>
    <dbReference type="NCBI Taxonomy" id="1479486"/>
    <lineage>
        <taxon>Bacteria</taxon>
        <taxon>Pseudomonadati</taxon>
        <taxon>Pseudomonadota</taxon>
        <taxon>Alphaproteobacteria</taxon>
        <taxon>Maricaulales</taxon>
        <taxon>Robiginitomaculaceae</taxon>
        <taxon>Algimonas</taxon>
    </lineage>
</organism>
<reference evidence="5" key="1">
    <citation type="journal article" date="2014" name="Int. J. Syst. Evol. Microbiol.">
        <title>Complete genome sequence of Corynebacterium casei LMG S-19264T (=DSM 44701T), isolated from a smear-ripened cheese.</title>
        <authorList>
            <consortium name="US DOE Joint Genome Institute (JGI-PGF)"/>
            <person name="Walter F."/>
            <person name="Albersmeier A."/>
            <person name="Kalinowski J."/>
            <person name="Ruckert C."/>
        </authorList>
    </citation>
    <scope>NUCLEOTIDE SEQUENCE</scope>
    <source>
        <strain evidence="5">KCTC 32513</strain>
    </source>
</reference>
<evidence type="ECO:0000313" key="6">
    <source>
        <dbReference type="Proteomes" id="UP000634004"/>
    </source>
</evidence>
<evidence type="ECO:0000259" key="4">
    <source>
        <dbReference type="PROSITE" id="PS50949"/>
    </source>
</evidence>
<dbReference type="PANTHER" id="PTHR43537">
    <property type="entry name" value="TRANSCRIPTIONAL REGULATOR, GNTR FAMILY"/>
    <property type="match status" value="1"/>
</dbReference>
<reference evidence="5" key="2">
    <citation type="submission" date="2020-09" db="EMBL/GenBank/DDBJ databases">
        <authorList>
            <person name="Sun Q."/>
            <person name="Kim S."/>
        </authorList>
    </citation>
    <scope>NUCLEOTIDE SEQUENCE</scope>
    <source>
        <strain evidence="5">KCTC 32513</strain>
    </source>
</reference>
<dbReference type="PROSITE" id="PS50949">
    <property type="entry name" value="HTH_GNTR"/>
    <property type="match status" value="1"/>
</dbReference>
<dbReference type="GO" id="GO:0003677">
    <property type="term" value="F:DNA binding"/>
    <property type="evidence" value="ECO:0007669"/>
    <property type="project" value="UniProtKB-KW"/>
</dbReference>
<keyword evidence="1" id="KW-0805">Transcription regulation</keyword>
<protein>
    <submittedName>
        <fullName evidence="5">GntR family transcriptional regulator</fullName>
    </submittedName>
</protein>
<dbReference type="SMART" id="SM00895">
    <property type="entry name" value="FCD"/>
    <property type="match status" value="1"/>
</dbReference>
<dbReference type="GO" id="GO:0003700">
    <property type="term" value="F:DNA-binding transcription factor activity"/>
    <property type="evidence" value="ECO:0007669"/>
    <property type="project" value="InterPro"/>
</dbReference>
<dbReference type="Proteomes" id="UP000634004">
    <property type="component" value="Unassembled WGS sequence"/>
</dbReference>
<accession>A0A8J3CLV7</accession>
<dbReference type="InterPro" id="IPR036388">
    <property type="entry name" value="WH-like_DNA-bd_sf"/>
</dbReference>
<evidence type="ECO:0000256" key="1">
    <source>
        <dbReference type="ARBA" id="ARBA00023015"/>
    </source>
</evidence>
<gene>
    <name evidence="5" type="primary">exuR</name>
    <name evidence="5" type="ORF">GCM10009069_04520</name>
</gene>
<dbReference type="SUPFAM" id="SSF46785">
    <property type="entry name" value="Winged helix' DNA-binding domain"/>
    <property type="match status" value="1"/>
</dbReference>
<dbReference type="CDD" id="cd07377">
    <property type="entry name" value="WHTH_GntR"/>
    <property type="match status" value="1"/>
</dbReference>
<evidence type="ECO:0000313" key="5">
    <source>
        <dbReference type="EMBL" id="GHA84508.1"/>
    </source>
</evidence>
<keyword evidence="6" id="KW-1185">Reference proteome</keyword>
<dbReference type="PRINTS" id="PR00035">
    <property type="entry name" value="HTHGNTR"/>
</dbReference>
<name>A0A8J3CLV7_9PROT</name>
<keyword evidence="3" id="KW-0804">Transcription</keyword>
<dbReference type="InterPro" id="IPR008920">
    <property type="entry name" value="TF_FadR/GntR_C"/>
</dbReference>
<sequence>MLHWYRKFNSGVYMAEQRLYHTVANKILELIDAGAFPPGSRLPGERDLAEKFGVSRVAVREAEISLQAQGRLEIKVGSGAYVLDGSEYLSHNLPKVGPFELTEARALFEAESAALAAPIIKDEAIAELERLIKVMTGEEPSDMTAEEADEAFHLTIAEATNNAAIIFVIGSMWKMRKEAVQLQTVYRSVCSKDSSHRSDEHNDILVALKNRDSSAARSAMRSHFTRMIEALLIASEEEAYQEVKKRTSESRSRFLLTTQLD</sequence>
<dbReference type="EMBL" id="BMZH01000002">
    <property type="protein sequence ID" value="GHA84508.1"/>
    <property type="molecule type" value="Genomic_DNA"/>
</dbReference>
<dbReference type="InterPro" id="IPR011711">
    <property type="entry name" value="GntR_C"/>
</dbReference>
<dbReference type="Gene3D" id="1.10.10.10">
    <property type="entry name" value="Winged helix-like DNA-binding domain superfamily/Winged helix DNA-binding domain"/>
    <property type="match status" value="1"/>
</dbReference>
<dbReference type="SUPFAM" id="SSF48008">
    <property type="entry name" value="GntR ligand-binding domain-like"/>
    <property type="match status" value="1"/>
</dbReference>
<feature type="domain" description="HTH gntR-type" evidence="4">
    <location>
        <begin position="17"/>
        <end position="85"/>
    </location>
</feature>
<evidence type="ECO:0000256" key="3">
    <source>
        <dbReference type="ARBA" id="ARBA00023163"/>
    </source>
</evidence>